<organism evidence="3 4">
    <name type="scientific">Roseicella aquatilis</name>
    <dbReference type="NCBI Taxonomy" id="2527868"/>
    <lineage>
        <taxon>Bacteria</taxon>
        <taxon>Pseudomonadati</taxon>
        <taxon>Pseudomonadota</taxon>
        <taxon>Alphaproteobacteria</taxon>
        <taxon>Acetobacterales</taxon>
        <taxon>Roseomonadaceae</taxon>
        <taxon>Roseicella</taxon>
    </lineage>
</organism>
<dbReference type="Proteomes" id="UP000295023">
    <property type="component" value="Unassembled WGS sequence"/>
</dbReference>
<protein>
    <submittedName>
        <fullName evidence="3">Uncharacterized protein</fullName>
    </submittedName>
</protein>
<feature type="region of interest" description="Disordered" evidence="1">
    <location>
        <begin position="26"/>
        <end position="152"/>
    </location>
</feature>
<keyword evidence="4" id="KW-1185">Reference proteome</keyword>
<dbReference type="OrthoDB" id="7271379at2"/>
<gene>
    <name evidence="3" type="ORF">EXY23_17915</name>
</gene>
<keyword evidence="2" id="KW-0732">Signal</keyword>
<reference evidence="3 4" key="1">
    <citation type="submission" date="2019-03" db="EMBL/GenBank/DDBJ databases">
        <title>Paracraurococcus aquatilis NE82 genome sequence.</title>
        <authorList>
            <person name="Zhao Y."/>
            <person name="Du Z."/>
        </authorList>
    </citation>
    <scope>NUCLEOTIDE SEQUENCE [LARGE SCALE GENOMIC DNA]</scope>
    <source>
        <strain evidence="3 4">NE82</strain>
    </source>
</reference>
<proteinExistence type="predicted"/>
<name>A0A4R4DCJ1_9PROT</name>
<dbReference type="EMBL" id="SKBM01000018">
    <property type="protein sequence ID" value="TCZ57838.1"/>
    <property type="molecule type" value="Genomic_DNA"/>
</dbReference>
<dbReference type="RefSeq" id="WP_132292481.1">
    <property type="nucleotide sequence ID" value="NZ_SKBM01000018.1"/>
</dbReference>
<feature type="signal peptide" evidence="2">
    <location>
        <begin position="1"/>
        <end position="23"/>
    </location>
</feature>
<comment type="caution">
    <text evidence="3">The sequence shown here is derived from an EMBL/GenBank/DDBJ whole genome shotgun (WGS) entry which is preliminary data.</text>
</comment>
<feature type="compositionally biased region" description="Low complexity" evidence="1">
    <location>
        <begin position="78"/>
        <end position="92"/>
    </location>
</feature>
<feature type="chain" id="PRO_5020707574" evidence="2">
    <location>
        <begin position="24"/>
        <end position="152"/>
    </location>
</feature>
<sequence>MTLFRRTALASGLGLLLAPTALAQGGGGGGGGGGASGGAAGGAGAGGMGGGMTGGGAMGGVTGGAQPGMPPAGGGSATSGAAGTAAGQAGAQGQQGTGLQGRRDTLEQQQRAAGVATPPEREVQQLRDLNAMSKQLAPNAPLPAPEVGTPRR</sequence>
<evidence type="ECO:0000256" key="1">
    <source>
        <dbReference type="SAM" id="MobiDB-lite"/>
    </source>
</evidence>
<evidence type="ECO:0000256" key="2">
    <source>
        <dbReference type="SAM" id="SignalP"/>
    </source>
</evidence>
<feature type="compositionally biased region" description="Gly residues" evidence="1">
    <location>
        <begin position="26"/>
        <end position="77"/>
    </location>
</feature>
<accession>A0A4R4DCJ1</accession>
<evidence type="ECO:0000313" key="3">
    <source>
        <dbReference type="EMBL" id="TCZ57838.1"/>
    </source>
</evidence>
<evidence type="ECO:0000313" key="4">
    <source>
        <dbReference type="Proteomes" id="UP000295023"/>
    </source>
</evidence>
<dbReference type="AlphaFoldDB" id="A0A4R4DCJ1"/>